<evidence type="ECO:0000313" key="2">
    <source>
        <dbReference type="Proteomes" id="UP001497700"/>
    </source>
</evidence>
<dbReference type="EMBL" id="MU393486">
    <property type="protein sequence ID" value="KAI4864458.1"/>
    <property type="molecule type" value="Genomic_DNA"/>
</dbReference>
<accession>A0ACB9YYL1</accession>
<name>A0ACB9YYL1_9PEZI</name>
<protein>
    <submittedName>
        <fullName evidence="1">Oxidoreductase</fullName>
    </submittedName>
</protein>
<dbReference type="Proteomes" id="UP001497700">
    <property type="component" value="Unassembled WGS sequence"/>
</dbReference>
<comment type="caution">
    <text evidence="1">The sequence shown here is derived from an EMBL/GenBank/DDBJ whole genome shotgun (WGS) entry which is preliminary data.</text>
</comment>
<organism evidence="1 2">
    <name type="scientific">Hypoxylon rubiginosum</name>
    <dbReference type="NCBI Taxonomy" id="110542"/>
    <lineage>
        <taxon>Eukaryota</taxon>
        <taxon>Fungi</taxon>
        <taxon>Dikarya</taxon>
        <taxon>Ascomycota</taxon>
        <taxon>Pezizomycotina</taxon>
        <taxon>Sordariomycetes</taxon>
        <taxon>Xylariomycetidae</taxon>
        <taxon>Xylariales</taxon>
        <taxon>Hypoxylaceae</taxon>
        <taxon>Hypoxylon</taxon>
    </lineage>
</organism>
<evidence type="ECO:0000313" key="1">
    <source>
        <dbReference type="EMBL" id="KAI4864458.1"/>
    </source>
</evidence>
<reference evidence="1 2" key="1">
    <citation type="journal article" date="2022" name="New Phytol.">
        <title>Ecological generalism drives hyperdiversity of secondary metabolite gene clusters in xylarialean endophytes.</title>
        <authorList>
            <person name="Franco M.E.E."/>
            <person name="Wisecaver J.H."/>
            <person name="Arnold A.E."/>
            <person name="Ju Y.M."/>
            <person name="Slot J.C."/>
            <person name="Ahrendt S."/>
            <person name="Moore L.P."/>
            <person name="Eastman K.E."/>
            <person name="Scott K."/>
            <person name="Konkel Z."/>
            <person name="Mondo S.J."/>
            <person name="Kuo A."/>
            <person name="Hayes R.D."/>
            <person name="Haridas S."/>
            <person name="Andreopoulos B."/>
            <person name="Riley R."/>
            <person name="LaButti K."/>
            <person name="Pangilinan J."/>
            <person name="Lipzen A."/>
            <person name="Amirebrahimi M."/>
            <person name="Yan J."/>
            <person name="Adam C."/>
            <person name="Keymanesh K."/>
            <person name="Ng V."/>
            <person name="Louie K."/>
            <person name="Northen T."/>
            <person name="Drula E."/>
            <person name="Henrissat B."/>
            <person name="Hsieh H.M."/>
            <person name="Youens-Clark K."/>
            <person name="Lutzoni F."/>
            <person name="Miadlikowska J."/>
            <person name="Eastwood D.C."/>
            <person name="Hamelin R.C."/>
            <person name="Grigoriev I.V."/>
            <person name="U'Ren J.M."/>
        </authorList>
    </citation>
    <scope>NUCLEOTIDE SEQUENCE [LARGE SCALE GENOMIC DNA]</scope>
    <source>
        <strain evidence="1 2">CBS 119005</strain>
    </source>
</reference>
<keyword evidence="2" id="KW-1185">Reference proteome</keyword>
<sequence>MKINFNPQTDIPSLQGKVFLVTGGTAGLGRETLIQLAKHKPDHLYFTGRNQKSADAIISDINAIDASVGVTFLQCDFGSRASIARAAGKFHSDRLDVFIASAGLMAVPADVTADGYEIQFGTSHMGNFTLLRLLLPAMLRTAAERPGSDVRFVALTSLGYALHPKGGILFDSSKLANILMVKEMARRYPGITSVVVHPGTVKTGLVDSLSWVDRMFVYVTNPMGLMTVEQGACNMLWASTTEKGDLESGQFYLPVGDPGDLSRDGGNMELAKKLWDWSEREIAELNLS</sequence>
<proteinExistence type="predicted"/>
<gene>
    <name evidence="1" type="ORF">F4820DRAFT_470541</name>
</gene>